<dbReference type="Pfam" id="PF10996">
    <property type="entry name" value="Beta-Casp"/>
    <property type="match status" value="1"/>
</dbReference>
<dbReference type="CDD" id="cd16293">
    <property type="entry name" value="CPSF2-like_MBL-fold"/>
    <property type="match status" value="1"/>
</dbReference>
<proteinExistence type="inferred from homology"/>
<comment type="similarity">
    <text evidence="4">Belongs to the metallo-beta-lactamase superfamily. RNA-metabolizing metallo-beta-lactamase-like family. CPSF2/YSH1 subfamily.</text>
</comment>
<feature type="compositionally biased region" description="Basic and acidic residues" evidence="5">
    <location>
        <begin position="503"/>
        <end position="521"/>
    </location>
</feature>
<comment type="subcellular location">
    <subcellularLocation>
        <location evidence="1 4">Nucleus</location>
    </subcellularLocation>
</comment>
<dbReference type="GeneID" id="91094329"/>
<dbReference type="PANTHER" id="PTHR45922">
    <property type="entry name" value="CLEAVAGE AND POLYADENYLATION SPECIFICITY FACTOR SUBUNIT 2"/>
    <property type="match status" value="1"/>
</dbReference>
<evidence type="ECO:0000256" key="5">
    <source>
        <dbReference type="SAM" id="MobiDB-lite"/>
    </source>
</evidence>
<dbReference type="GO" id="GO:0005847">
    <property type="term" value="C:mRNA cleavage and polyadenylation specificity factor complex"/>
    <property type="evidence" value="ECO:0007669"/>
    <property type="project" value="InterPro"/>
</dbReference>
<feature type="compositionally biased region" description="Acidic residues" evidence="5">
    <location>
        <begin position="522"/>
        <end position="542"/>
    </location>
</feature>
<keyword evidence="8" id="KW-1185">Reference proteome</keyword>
<feature type="region of interest" description="Disordered" evidence="5">
    <location>
        <begin position="503"/>
        <end position="543"/>
    </location>
</feature>
<sequence length="999" mass="111006">MITLTPLSSSAAASSSSEPICYLLELDEARILLDLGQKDYRASASQTAWEYEEKVRELAPTLSLVLLSHSPTSYLSLYPYARARWGLTCPVYATQPTVEMGRVVCLAEVESWRSECQVDDSQLYTNAADSNKLDKGKKPLRGPFVPTVEEIHEAFDWIKAIRYNQPLHLGGELSHLLLTPFPSGHTLGGTLFKIRSPTSGTILYAVGINHTSERHLDGMVGGQNGPTGYAEGVLRPDLLIVEGGRSEIVNPKRRERETALLELVTSTLESNHSVLLPCDPSPRLLELLVLLDQHWTFKLNPTNKRRQMATNDPWPYPLCLVSRTGQDMVSFARSLIEWMGGVVKESGGDEAVVGDLSGGKRGKRKKRNAGATLGSEYGALDFRHVQFFLTPSDLLQAYPLMRPKLVLAIPPSMSHGPSRFLFTTMASTEGNLILLTSRGEDASLARDLYQRWEGDQKEAARWGRGTIGQIGVLKDQLRIEMDSKVPLIGAELEAHYEAERMAKEREAAHQAALDRSKRMLEADDLESESESEGSDAEEDDADGIMVTKRRIDENANAFAGDGEDVNRTMSFDIYVKGQQMRVNRGGYNKPGEMSRFRMFPFQERRGRKIDAYGEGLDIGQWVRKGREIEEEGETEEVREKRRLKEEEEEKEKVQPEAPSKYISEQINLDLKASVFFVDMEGLHDGQSIKTIISDLQPRKLILVRSEPETTSSLVKYLNSTTGVTRDIFIPGTEEQVRIGEHVQSYSITLSDTLSAGLAKKWSKFEGYEVAMIDGKIAFAPGSTVPVLEASELVKPLPVETTIEEEQIEKKDLPEVISSEESTAKDSDVEMTTEPAKEATEETAQDELEITVKTEPQDEDVEEVKEAEIKEEQNGPEPTISIENQSERLSKLVKTKVELPRFQMPSSLFIGTLRLTSLKSNLSNLKPVGIPSEFAGEGILLCGPGLQKNKDSEDEKIKSNSIVLVKKIGENGIVIEGIIGKTYDLVTKAVKDELANVNSS</sequence>
<dbReference type="Pfam" id="PF13299">
    <property type="entry name" value="CPSF100_C"/>
    <property type="match status" value="1"/>
</dbReference>
<name>A0AAX4JU65_9TREE</name>
<feature type="domain" description="Beta-Casp" evidence="6">
    <location>
        <begin position="284"/>
        <end position="448"/>
    </location>
</feature>
<evidence type="ECO:0000313" key="7">
    <source>
        <dbReference type="EMBL" id="WWC88746.1"/>
    </source>
</evidence>
<dbReference type="InterPro" id="IPR027075">
    <property type="entry name" value="CPSF2"/>
</dbReference>
<dbReference type="Pfam" id="PF07521">
    <property type="entry name" value="RMMBL"/>
    <property type="match status" value="1"/>
</dbReference>
<dbReference type="SUPFAM" id="SSF56281">
    <property type="entry name" value="Metallo-hydrolase/oxidoreductase"/>
    <property type="match status" value="1"/>
</dbReference>
<dbReference type="Pfam" id="PF16661">
    <property type="entry name" value="Lactamase_B_6"/>
    <property type="match status" value="1"/>
</dbReference>
<dbReference type="Proteomes" id="UP001355207">
    <property type="component" value="Chromosome 4"/>
</dbReference>
<evidence type="ECO:0000256" key="2">
    <source>
        <dbReference type="ARBA" id="ARBA00022664"/>
    </source>
</evidence>
<keyword evidence="2 4" id="KW-0507">mRNA processing</keyword>
<dbReference type="InterPro" id="IPR022712">
    <property type="entry name" value="Beta_Casp"/>
</dbReference>
<gene>
    <name evidence="7" type="ORF">L201_003659</name>
</gene>
<dbReference type="GO" id="GO:0006398">
    <property type="term" value="P:mRNA 3'-end processing by stem-loop binding and cleavage"/>
    <property type="evidence" value="ECO:0007669"/>
    <property type="project" value="InterPro"/>
</dbReference>
<dbReference type="GO" id="GO:0003723">
    <property type="term" value="F:RNA binding"/>
    <property type="evidence" value="ECO:0007669"/>
    <property type="project" value="UniProtKB-KW"/>
</dbReference>
<dbReference type="InterPro" id="IPR001279">
    <property type="entry name" value="Metallo-B-lactamas"/>
</dbReference>
<dbReference type="PANTHER" id="PTHR45922:SF1">
    <property type="entry name" value="CLEAVAGE AND POLYADENYLATION SPECIFICITY FACTOR SUBUNIT 2"/>
    <property type="match status" value="1"/>
</dbReference>
<dbReference type="InterPro" id="IPR035639">
    <property type="entry name" value="CPSF2_MBL"/>
</dbReference>
<keyword evidence="3 4" id="KW-0539">Nucleus</keyword>
<feature type="region of interest" description="Disordered" evidence="5">
    <location>
        <begin position="628"/>
        <end position="657"/>
    </location>
</feature>
<dbReference type="AlphaFoldDB" id="A0AAX4JU65"/>
<dbReference type="InterPro" id="IPR011108">
    <property type="entry name" value="RMMBL"/>
</dbReference>
<dbReference type="EMBL" id="CP144101">
    <property type="protein sequence ID" value="WWC88746.1"/>
    <property type="molecule type" value="Genomic_DNA"/>
</dbReference>
<reference evidence="7 8" key="1">
    <citation type="submission" date="2024-01" db="EMBL/GenBank/DDBJ databases">
        <title>Comparative genomics of Cryptococcus and Kwoniella reveals pathogenesis evolution and contrasting modes of karyotype evolution via chromosome fusion or intercentromeric recombination.</title>
        <authorList>
            <person name="Coelho M.A."/>
            <person name="David-Palma M."/>
            <person name="Shea T."/>
            <person name="Bowers K."/>
            <person name="McGinley-Smith S."/>
            <person name="Mohammad A.W."/>
            <person name="Gnirke A."/>
            <person name="Yurkov A.M."/>
            <person name="Nowrousian M."/>
            <person name="Sun S."/>
            <person name="Cuomo C.A."/>
            <person name="Heitman J."/>
        </authorList>
    </citation>
    <scope>NUCLEOTIDE SEQUENCE [LARGE SCALE GENOMIC DNA]</scope>
    <source>
        <strain evidence="7 8">CBS 6074</strain>
    </source>
</reference>
<protein>
    <recommendedName>
        <fullName evidence="4">Cleavage and polyadenylation specificity factor subunit 2</fullName>
    </recommendedName>
    <alternativeName>
        <fullName evidence="4">Cleavage and polyadenylation specificity factor 100 kDa subunit</fullName>
    </alternativeName>
</protein>
<evidence type="ECO:0000256" key="4">
    <source>
        <dbReference type="RuleBase" id="RU365006"/>
    </source>
</evidence>
<feature type="region of interest" description="Disordered" evidence="5">
    <location>
        <begin position="808"/>
        <end position="860"/>
    </location>
</feature>
<evidence type="ECO:0000259" key="6">
    <source>
        <dbReference type="SMART" id="SM01027"/>
    </source>
</evidence>
<evidence type="ECO:0000256" key="3">
    <source>
        <dbReference type="ARBA" id="ARBA00023242"/>
    </source>
</evidence>
<dbReference type="InterPro" id="IPR036866">
    <property type="entry name" value="RibonucZ/Hydroxyglut_hydro"/>
</dbReference>
<dbReference type="Gene3D" id="3.60.15.10">
    <property type="entry name" value="Ribonuclease Z/Hydroxyacylglutathione hydrolase-like"/>
    <property type="match status" value="1"/>
</dbReference>
<keyword evidence="4" id="KW-0694">RNA-binding</keyword>
<evidence type="ECO:0000256" key="1">
    <source>
        <dbReference type="ARBA" id="ARBA00004123"/>
    </source>
</evidence>
<feature type="compositionally biased region" description="Basic and acidic residues" evidence="5">
    <location>
        <begin position="635"/>
        <end position="654"/>
    </location>
</feature>
<evidence type="ECO:0000313" key="8">
    <source>
        <dbReference type="Proteomes" id="UP001355207"/>
    </source>
</evidence>
<dbReference type="SMART" id="SM01027">
    <property type="entry name" value="Beta-Casp"/>
    <property type="match status" value="1"/>
</dbReference>
<dbReference type="InterPro" id="IPR025069">
    <property type="entry name" value="Cpsf2_C"/>
</dbReference>
<organism evidence="7 8">
    <name type="scientific">Kwoniella dendrophila CBS 6074</name>
    <dbReference type="NCBI Taxonomy" id="1295534"/>
    <lineage>
        <taxon>Eukaryota</taxon>
        <taxon>Fungi</taxon>
        <taxon>Dikarya</taxon>
        <taxon>Basidiomycota</taxon>
        <taxon>Agaricomycotina</taxon>
        <taxon>Tremellomycetes</taxon>
        <taxon>Tremellales</taxon>
        <taxon>Cryptococcaceae</taxon>
        <taxon>Kwoniella</taxon>
    </lineage>
</organism>
<accession>A0AAX4JU65</accession>
<dbReference type="RefSeq" id="XP_066075509.1">
    <property type="nucleotide sequence ID" value="XM_066219412.1"/>
</dbReference>